<organism evidence="4 5">
    <name type="scientific">Tissierella praeacuta DSM 18095</name>
    <dbReference type="NCBI Taxonomy" id="1123404"/>
    <lineage>
        <taxon>Bacteria</taxon>
        <taxon>Bacillati</taxon>
        <taxon>Bacillota</taxon>
        <taxon>Tissierellia</taxon>
        <taxon>Tissierellales</taxon>
        <taxon>Tissierellaceae</taxon>
        <taxon>Tissierella</taxon>
    </lineage>
</organism>
<dbReference type="InterPro" id="IPR051315">
    <property type="entry name" value="Bact_Chemotaxis_CheA"/>
</dbReference>
<dbReference type="GeneID" id="90996737"/>
<dbReference type="Proteomes" id="UP000184114">
    <property type="component" value="Unassembled WGS sequence"/>
</dbReference>
<dbReference type="PANTHER" id="PTHR43395">
    <property type="entry name" value="SENSOR HISTIDINE KINASE CHEA"/>
    <property type="match status" value="1"/>
</dbReference>
<reference evidence="5" key="1">
    <citation type="submission" date="2016-11" db="EMBL/GenBank/DDBJ databases">
        <authorList>
            <person name="Varghese N."/>
            <person name="Submissions S."/>
        </authorList>
    </citation>
    <scope>NUCLEOTIDE SEQUENCE [LARGE SCALE GENOMIC DNA]</scope>
    <source>
        <strain evidence="5">DSM 18095</strain>
    </source>
</reference>
<evidence type="ECO:0000313" key="4">
    <source>
        <dbReference type="EMBL" id="SHE32593.1"/>
    </source>
</evidence>
<dbReference type="Pfam" id="PF01584">
    <property type="entry name" value="CheW"/>
    <property type="match status" value="1"/>
</dbReference>
<dbReference type="PANTHER" id="PTHR43395:SF1">
    <property type="entry name" value="CHEMOTAXIS PROTEIN CHEA"/>
    <property type="match status" value="1"/>
</dbReference>
<dbReference type="EC" id="2.7.13.3" evidence="2"/>
<feature type="domain" description="CheW-like" evidence="3">
    <location>
        <begin position="23"/>
        <end position="151"/>
    </location>
</feature>
<dbReference type="GO" id="GO:0006935">
    <property type="term" value="P:chemotaxis"/>
    <property type="evidence" value="ECO:0007669"/>
    <property type="project" value="InterPro"/>
</dbReference>
<keyword evidence="5" id="KW-1185">Reference proteome</keyword>
<comment type="catalytic activity">
    <reaction evidence="1">
        <text>ATP + protein L-histidine = ADP + protein N-phospho-L-histidine.</text>
        <dbReference type="EC" id="2.7.13.3"/>
    </reaction>
</comment>
<protein>
    <recommendedName>
        <fullName evidence="2">histidine kinase</fullName>
        <ecNumber evidence="2">2.7.13.3</ecNumber>
    </recommendedName>
</protein>
<dbReference type="GO" id="GO:0004673">
    <property type="term" value="F:protein histidine kinase activity"/>
    <property type="evidence" value="ECO:0007669"/>
    <property type="project" value="UniProtKB-EC"/>
</dbReference>
<dbReference type="Gene3D" id="2.30.30.40">
    <property type="entry name" value="SH3 Domains"/>
    <property type="match status" value="1"/>
</dbReference>
<evidence type="ECO:0000313" key="5">
    <source>
        <dbReference type="Proteomes" id="UP000184114"/>
    </source>
</evidence>
<dbReference type="RefSeq" id="WP_234949962.1">
    <property type="nucleotide sequence ID" value="NZ_FQTY01000001.1"/>
</dbReference>
<accession>A0A1M4SK22</accession>
<dbReference type="PROSITE" id="PS50851">
    <property type="entry name" value="CHEW"/>
    <property type="match status" value="1"/>
</dbReference>
<proteinExistence type="predicted"/>
<dbReference type="CDD" id="cd00731">
    <property type="entry name" value="CheA_reg"/>
    <property type="match status" value="1"/>
</dbReference>
<evidence type="ECO:0000259" key="3">
    <source>
        <dbReference type="PROSITE" id="PS50851"/>
    </source>
</evidence>
<sequence>MEIESIQGKGSKFIIRIPLTLAIIQALLIKLSEEIYAIPLSSITEIINISSNQITDVQGQEVVLYRNMTLPIIRLKDILGIEHNEENEELIVVVVRKGDKQAGLIVDNLIGQQEIVIKGLGKYLAGIKYLSGATILGNGNISLILDINSLI</sequence>
<dbReference type="EMBL" id="FQTY01000001">
    <property type="protein sequence ID" value="SHE32593.1"/>
    <property type="molecule type" value="Genomic_DNA"/>
</dbReference>
<dbReference type="GO" id="GO:0007165">
    <property type="term" value="P:signal transduction"/>
    <property type="evidence" value="ECO:0007669"/>
    <property type="project" value="InterPro"/>
</dbReference>
<evidence type="ECO:0000256" key="1">
    <source>
        <dbReference type="ARBA" id="ARBA00000085"/>
    </source>
</evidence>
<evidence type="ECO:0000256" key="2">
    <source>
        <dbReference type="ARBA" id="ARBA00012438"/>
    </source>
</evidence>
<dbReference type="InterPro" id="IPR002545">
    <property type="entry name" value="CheW-lke_dom"/>
</dbReference>
<dbReference type="SMART" id="SM00260">
    <property type="entry name" value="CheW"/>
    <property type="match status" value="1"/>
</dbReference>
<dbReference type="InterPro" id="IPR036061">
    <property type="entry name" value="CheW-like_dom_sf"/>
</dbReference>
<dbReference type="SUPFAM" id="SSF50341">
    <property type="entry name" value="CheW-like"/>
    <property type="match status" value="1"/>
</dbReference>
<name>A0A1M4SK22_9FIRM</name>
<dbReference type="FunFam" id="2.30.30.40:FF:000048">
    <property type="entry name" value="Chemotaxis protein CheA, putative"/>
    <property type="match status" value="1"/>
</dbReference>
<dbReference type="STRING" id="1123404.SAMN02745784_00363"/>
<gene>
    <name evidence="4" type="ORF">SAMN02745784_00363</name>
</gene>
<dbReference type="AlphaFoldDB" id="A0A1M4SK22"/>